<sequence length="66" mass="7897">MTYKMIQELYRETFNRTIKTCWIADVKRELGQTTRKSYNRLDGNSVKYPCPDGKIKIWLRNILAIN</sequence>
<dbReference type="RefSeq" id="WP_264543073.1">
    <property type="nucleotide sequence ID" value="NZ_BAABIP010000022.1"/>
</dbReference>
<reference evidence="2" key="1">
    <citation type="journal article" date="2019" name="Int. J. Syst. Evol. Microbiol.">
        <title>The Global Catalogue of Microorganisms (GCM) 10K type strain sequencing project: providing services to taxonomists for standard genome sequencing and annotation.</title>
        <authorList>
            <consortium name="The Broad Institute Genomics Platform"/>
            <consortium name="The Broad Institute Genome Sequencing Center for Infectious Disease"/>
            <person name="Wu L."/>
            <person name="Ma J."/>
        </authorList>
    </citation>
    <scope>NUCLEOTIDE SEQUENCE [LARGE SCALE GENOMIC DNA]</scope>
    <source>
        <strain evidence="2">JCM 18198</strain>
    </source>
</reference>
<gene>
    <name evidence="1" type="ORF">GCM10023230_29750</name>
</gene>
<organism evidence="1 2">
    <name type="scientific">Flavobacterium hankyongi</name>
    <dbReference type="NCBI Taxonomy" id="1176532"/>
    <lineage>
        <taxon>Bacteria</taxon>
        <taxon>Pseudomonadati</taxon>
        <taxon>Bacteroidota</taxon>
        <taxon>Flavobacteriia</taxon>
        <taxon>Flavobacteriales</taxon>
        <taxon>Flavobacteriaceae</taxon>
        <taxon>Flavobacterium</taxon>
    </lineage>
</organism>
<evidence type="ECO:0000313" key="1">
    <source>
        <dbReference type="EMBL" id="GAA4776668.1"/>
    </source>
</evidence>
<dbReference type="EMBL" id="BAABIP010000022">
    <property type="protein sequence ID" value="GAA4776668.1"/>
    <property type="molecule type" value="Genomic_DNA"/>
</dbReference>
<proteinExistence type="predicted"/>
<protein>
    <submittedName>
        <fullName evidence="1">Uncharacterized protein</fullName>
    </submittedName>
</protein>
<accession>A0ABP9A8S4</accession>
<comment type="caution">
    <text evidence="1">The sequence shown here is derived from an EMBL/GenBank/DDBJ whole genome shotgun (WGS) entry which is preliminary data.</text>
</comment>
<name>A0ABP9A8S4_9FLAO</name>
<evidence type="ECO:0000313" key="2">
    <source>
        <dbReference type="Proteomes" id="UP001500141"/>
    </source>
</evidence>
<dbReference type="Proteomes" id="UP001500141">
    <property type="component" value="Unassembled WGS sequence"/>
</dbReference>
<keyword evidence="2" id="KW-1185">Reference proteome</keyword>